<protein>
    <submittedName>
        <fullName evidence="2">Putative secreted protein</fullName>
    </submittedName>
</protein>
<dbReference type="AlphaFoldDB" id="A0A023G0B2"/>
<name>A0A023G0B2_AMBPA</name>
<reference evidence="2" key="1">
    <citation type="submission" date="2014-03" db="EMBL/GenBank/DDBJ databases">
        <title>The sialotranscriptome of Amblyomma triste, Amblyomma parvum and Amblyomma cajennense ticks, uncovered by 454-based RNA-seq.</title>
        <authorList>
            <person name="Garcia G.R."/>
            <person name="Gardinassi L.G."/>
            <person name="Ribeiro J.M."/>
            <person name="Anatrielo E."/>
            <person name="Ferreira B.R."/>
            <person name="Moreira H.N."/>
            <person name="Mafra C."/>
            <person name="Olegario M.M."/>
            <person name="Szabo P.J."/>
            <person name="Miranda-Santos I.K."/>
            <person name="Maruyama S.R."/>
        </authorList>
    </citation>
    <scope>NUCLEOTIDE SEQUENCE</scope>
    <source>
        <strain evidence="2">Araguapaz</strain>
        <tissue evidence="2">Salivary glands</tissue>
    </source>
</reference>
<organism evidence="2">
    <name type="scientific">Amblyomma parvum</name>
    <name type="common">South American tick</name>
    <dbReference type="NCBI Taxonomy" id="251391"/>
    <lineage>
        <taxon>Eukaryota</taxon>
        <taxon>Metazoa</taxon>
        <taxon>Ecdysozoa</taxon>
        <taxon>Arthropoda</taxon>
        <taxon>Chelicerata</taxon>
        <taxon>Arachnida</taxon>
        <taxon>Acari</taxon>
        <taxon>Parasitiformes</taxon>
        <taxon>Ixodida</taxon>
        <taxon>Ixodoidea</taxon>
        <taxon>Ixodidae</taxon>
        <taxon>Amblyomminae</taxon>
        <taxon>Amblyomma</taxon>
    </lineage>
</organism>
<sequence>MSVGCIFLFSVLLFDKMECATMPHECPQDAACKSVLEAFQTFRLCAQCTCSMTFTVMRYCVRPAPCFFSFHACMTREGSSALLQPLFTRISEL</sequence>
<evidence type="ECO:0000256" key="1">
    <source>
        <dbReference type="SAM" id="SignalP"/>
    </source>
</evidence>
<accession>A0A023G0B2</accession>
<feature type="signal peptide" evidence="1">
    <location>
        <begin position="1"/>
        <end position="19"/>
    </location>
</feature>
<keyword evidence="1" id="KW-0732">Signal</keyword>
<feature type="non-terminal residue" evidence="2">
    <location>
        <position position="93"/>
    </location>
</feature>
<feature type="chain" id="PRO_5001520353" evidence="1">
    <location>
        <begin position="20"/>
        <end position="93"/>
    </location>
</feature>
<proteinExistence type="evidence at transcript level"/>
<evidence type="ECO:0000313" key="2">
    <source>
        <dbReference type="EMBL" id="JAC27114.1"/>
    </source>
</evidence>
<dbReference type="EMBL" id="GBBL01000206">
    <property type="protein sequence ID" value="JAC27114.1"/>
    <property type="molecule type" value="mRNA"/>
</dbReference>